<dbReference type="KEGG" id="tvd:SG34_030690"/>
<dbReference type="Pfam" id="PF04456">
    <property type="entry name" value="DUF503"/>
    <property type="match status" value="1"/>
</dbReference>
<accession>A0AAF0CE03</accession>
<reference evidence="1 2" key="1">
    <citation type="journal article" date="2015" name="Genome Announc.">
        <title>Draft Genome Sequences of Marine Isolates of Thalassomonas viridans and Thalassomonas actiniarum.</title>
        <authorList>
            <person name="Olonade I."/>
            <person name="van Zyl L.J."/>
            <person name="Trindade M."/>
        </authorList>
    </citation>
    <scope>NUCLEOTIDE SEQUENCE [LARGE SCALE GENOMIC DNA]</scope>
    <source>
        <strain evidence="1 2">XOM25</strain>
    </source>
</reference>
<evidence type="ECO:0000313" key="2">
    <source>
        <dbReference type="Proteomes" id="UP000032352"/>
    </source>
</evidence>
<dbReference type="SUPFAM" id="SSF103007">
    <property type="entry name" value="Hypothetical protein TT1725"/>
    <property type="match status" value="1"/>
</dbReference>
<dbReference type="Gene3D" id="3.30.70.1120">
    <property type="entry name" value="TT1725-like"/>
    <property type="match status" value="1"/>
</dbReference>
<dbReference type="InterPro" id="IPR007546">
    <property type="entry name" value="DUF503"/>
</dbReference>
<proteinExistence type="predicted"/>
<dbReference type="EMBL" id="CP059734">
    <property type="protein sequence ID" value="WDE09136.1"/>
    <property type="molecule type" value="Genomic_DNA"/>
</dbReference>
<gene>
    <name evidence="1" type="ORF">SG34_030690</name>
</gene>
<organism evidence="1 2">
    <name type="scientific">Thalassomonas viridans</name>
    <dbReference type="NCBI Taxonomy" id="137584"/>
    <lineage>
        <taxon>Bacteria</taxon>
        <taxon>Pseudomonadati</taxon>
        <taxon>Pseudomonadota</taxon>
        <taxon>Gammaproteobacteria</taxon>
        <taxon>Alteromonadales</taxon>
        <taxon>Colwelliaceae</taxon>
        <taxon>Thalassomonas</taxon>
    </lineage>
</organism>
<name>A0AAF0CE03_9GAMM</name>
<dbReference type="AlphaFoldDB" id="A0AAF0CE03"/>
<keyword evidence="2" id="KW-1185">Reference proteome</keyword>
<dbReference type="Proteomes" id="UP000032352">
    <property type="component" value="Chromosome pTvir"/>
</dbReference>
<dbReference type="InterPro" id="IPR036746">
    <property type="entry name" value="TT1725-like_sf"/>
</dbReference>
<sequence length="54" mass="6279">MAEVGYQDKWQRTVLAVCLLGTDKRYLTSAADKIQALCEQTRDTEILDFSRQWL</sequence>
<evidence type="ECO:0000313" key="1">
    <source>
        <dbReference type="EMBL" id="WDE09136.1"/>
    </source>
</evidence>
<reference evidence="1 2" key="2">
    <citation type="journal article" date="2022" name="Mar. Drugs">
        <title>Bioassay-Guided Fractionation Leads to the Detection of Cholic Acid Generated by the Rare Thalassomonas sp.</title>
        <authorList>
            <person name="Pheiffer F."/>
            <person name="Schneider Y.K."/>
            <person name="Hansen E.H."/>
            <person name="Andersen J.H."/>
            <person name="Isaksson J."/>
            <person name="Busche T."/>
            <person name="R C."/>
            <person name="Kalinowski J."/>
            <person name="Zyl L.V."/>
            <person name="Trindade M."/>
        </authorList>
    </citation>
    <scope>NUCLEOTIDE SEQUENCE [LARGE SCALE GENOMIC DNA]</scope>
    <source>
        <strain evidence="1 2">XOM25</strain>
    </source>
</reference>
<protein>
    <submittedName>
        <fullName evidence="1">DUF503 family protein</fullName>
    </submittedName>
</protein>